<name>A0A383TV15_9FLAO</name>
<evidence type="ECO:0000313" key="3">
    <source>
        <dbReference type="EMBL" id="SZD71070.1"/>
    </source>
</evidence>
<accession>A0A383TV15</accession>
<gene>
    <name evidence="3" type="ORF">SAMEA104719789_00162</name>
</gene>
<keyword evidence="1" id="KW-1133">Transmembrane helix</keyword>
<feature type="transmembrane region" description="Helical" evidence="1">
    <location>
        <begin position="162"/>
        <end position="186"/>
    </location>
</feature>
<feature type="transmembrane region" description="Helical" evidence="1">
    <location>
        <begin position="78"/>
        <end position="94"/>
    </location>
</feature>
<dbReference type="OrthoDB" id="594443at2"/>
<feature type="domain" description="Urease accessory protein UreH-like transmembrane" evidence="2">
    <location>
        <begin position="9"/>
        <end position="207"/>
    </location>
</feature>
<feature type="transmembrane region" description="Helical" evidence="1">
    <location>
        <begin position="6"/>
        <end position="33"/>
    </location>
</feature>
<keyword evidence="1" id="KW-0812">Transmembrane</keyword>
<sequence>MDTTLIIAAISLGLASSLHCVGMCGPIAFSLGLNQENAVKSLSKNLTYQTGRAITYLVLGLCIGVIGTGFTAAGIQSYISIFAGILMILMVFLPKNLEKHISPKFWLGKILIQLKSKLAQFLKRKSYLSFLVTGLLNGLLPCGAVYIALVAAIAAGSPLGSGLFMFLFGLGTMPLMFLAALAGSTIHQNFRLKIVKLLPYLTVLVGIIFILRGMSLGIPYLSPPQEVLNTKVESTHHCH</sequence>
<feature type="transmembrane region" description="Helical" evidence="1">
    <location>
        <begin position="198"/>
        <end position="221"/>
    </location>
</feature>
<feature type="transmembrane region" description="Helical" evidence="1">
    <location>
        <begin position="53"/>
        <end position="72"/>
    </location>
</feature>
<feature type="transmembrane region" description="Helical" evidence="1">
    <location>
        <begin position="127"/>
        <end position="156"/>
    </location>
</feature>
<organism evidence="3 4">
    <name type="scientific">Candidatus Ornithobacterium hominis</name>
    <dbReference type="NCBI Taxonomy" id="2497989"/>
    <lineage>
        <taxon>Bacteria</taxon>
        <taxon>Pseudomonadati</taxon>
        <taxon>Bacteroidota</taxon>
        <taxon>Flavobacteriia</taxon>
        <taxon>Flavobacteriales</taxon>
        <taxon>Weeksellaceae</taxon>
        <taxon>Ornithobacterium</taxon>
    </lineage>
</organism>
<dbReference type="AlphaFoldDB" id="A0A383TV15"/>
<evidence type="ECO:0000256" key="1">
    <source>
        <dbReference type="SAM" id="Phobius"/>
    </source>
</evidence>
<dbReference type="InterPro" id="IPR039447">
    <property type="entry name" value="UreH-like_TM_dom"/>
</dbReference>
<evidence type="ECO:0000259" key="2">
    <source>
        <dbReference type="Pfam" id="PF13386"/>
    </source>
</evidence>
<reference evidence="3 4" key="1">
    <citation type="submission" date="2018-09" db="EMBL/GenBank/DDBJ databases">
        <authorList>
            <consortium name="Pathogen Informatics"/>
        </authorList>
    </citation>
    <scope>NUCLEOTIDE SEQUENCE [LARGE SCALE GENOMIC DNA]</scope>
    <source>
        <strain evidence="3 4">OH-22767</strain>
    </source>
</reference>
<dbReference type="PANTHER" id="PTHR42208">
    <property type="entry name" value="HEAVY METAL TRANSPORTER-RELATED"/>
    <property type="match status" value="1"/>
</dbReference>
<dbReference type="Proteomes" id="UP000262142">
    <property type="component" value="Unassembled WGS sequence"/>
</dbReference>
<dbReference type="Pfam" id="PF13386">
    <property type="entry name" value="DsbD_2"/>
    <property type="match status" value="1"/>
</dbReference>
<keyword evidence="4" id="KW-1185">Reference proteome</keyword>
<dbReference type="RefSeq" id="WP_119057116.1">
    <property type="nucleotide sequence ID" value="NZ_UNSC01000001.1"/>
</dbReference>
<dbReference type="PANTHER" id="PTHR42208:SF1">
    <property type="entry name" value="HEAVY METAL TRANSPORTER"/>
    <property type="match status" value="1"/>
</dbReference>
<proteinExistence type="predicted"/>
<keyword evidence="1" id="KW-0472">Membrane</keyword>
<dbReference type="EMBL" id="UNSC01000001">
    <property type="protein sequence ID" value="SZD71070.1"/>
    <property type="molecule type" value="Genomic_DNA"/>
</dbReference>
<evidence type="ECO:0000313" key="4">
    <source>
        <dbReference type="Proteomes" id="UP000262142"/>
    </source>
</evidence>
<protein>
    <submittedName>
        <fullName evidence="3">Uncharacterized conserved protein</fullName>
    </submittedName>
</protein>